<keyword evidence="2 5" id="KW-0812">Transmembrane</keyword>
<organism evidence="8 9">
    <name type="scientific">Patella caerulea</name>
    <name type="common">Rayed Mediterranean limpet</name>
    <dbReference type="NCBI Taxonomy" id="87958"/>
    <lineage>
        <taxon>Eukaryota</taxon>
        <taxon>Metazoa</taxon>
        <taxon>Spiralia</taxon>
        <taxon>Lophotrochozoa</taxon>
        <taxon>Mollusca</taxon>
        <taxon>Gastropoda</taxon>
        <taxon>Patellogastropoda</taxon>
        <taxon>Patelloidea</taxon>
        <taxon>Patellidae</taxon>
        <taxon>Patella</taxon>
    </lineage>
</organism>
<dbReference type="InterPro" id="IPR001708">
    <property type="entry name" value="YidC/ALB3/OXA1/COX18"/>
</dbReference>
<sequence length="362" mass="42118">MAAPMIRCFSSLHKCKESICHLHKLAIHNHIQHRNLTILSQKYLPTFSTDNNRCVNNVYFCHRKSLSNGQKRHLSIETYNKYFTSDVPPIGFAEKTLNTFHDFTGLPWWGSIVLTAFTLRTFITFPLSIYTAKIQTRLEKLQPEIQKISNRVRFDAQHARSQYNWSENKTRMMYKSTMRNKVSELYIRENCHPRKTNIVAYVQLPMWICLSFALRNMSGASPVMNAESSVQYADFKTEGTLWFTDLTQPDSTYILPVLLGLITFTNIEMFYLQRADVSKFVKRVTYCFRVMSILMIPIASVVPSSMCCYWVSSSLLACLQNVSLRIPKVRRFFRIEKTSSESSTPFSDILQNAKSRYGRKKH</sequence>
<keyword evidence="3 6" id="KW-1133">Transmembrane helix</keyword>
<feature type="transmembrane region" description="Helical" evidence="6">
    <location>
        <begin position="284"/>
        <end position="303"/>
    </location>
</feature>
<dbReference type="EMBL" id="JAZGQO010000004">
    <property type="protein sequence ID" value="KAK6187673.1"/>
    <property type="molecule type" value="Genomic_DNA"/>
</dbReference>
<proteinExistence type="inferred from homology"/>
<dbReference type="GO" id="GO:0005743">
    <property type="term" value="C:mitochondrial inner membrane"/>
    <property type="evidence" value="ECO:0007669"/>
    <property type="project" value="TreeGrafter"/>
</dbReference>
<evidence type="ECO:0000256" key="2">
    <source>
        <dbReference type="ARBA" id="ARBA00022692"/>
    </source>
</evidence>
<evidence type="ECO:0000256" key="3">
    <source>
        <dbReference type="ARBA" id="ARBA00022989"/>
    </source>
</evidence>
<dbReference type="AlphaFoldDB" id="A0AAN8K8K6"/>
<evidence type="ECO:0000256" key="6">
    <source>
        <dbReference type="SAM" id="Phobius"/>
    </source>
</evidence>
<dbReference type="InterPro" id="IPR028055">
    <property type="entry name" value="YidC/Oxa/ALB_C"/>
</dbReference>
<protein>
    <recommendedName>
        <fullName evidence="7">Membrane insertase YidC/Oxa/ALB C-terminal domain-containing protein</fullName>
    </recommendedName>
</protein>
<keyword evidence="9" id="KW-1185">Reference proteome</keyword>
<dbReference type="Pfam" id="PF02096">
    <property type="entry name" value="60KD_IMP"/>
    <property type="match status" value="1"/>
</dbReference>
<evidence type="ECO:0000313" key="8">
    <source>
        <dbReference type="EMBL" id="KAK6187673.1"/>
    </source>
</evidence>
<dbReference type="GO" id="GO:0032977">
    <property type="term" value="F:membrane insertase activity"/>
    <property type="evidence" value="ECO:0007669"/>
    <property type="project" value="InterPro"/>
</dbReference>
<feature type="transmembrane region" description="Helical" evidence="6">
    <location>
        <begin position="198"/>
        <end position="214"/>
    </location>
</feature>
<evidence type="ECO:0000256" key="4">
    <source>
        <dbReference type="ARBA" id="ARBA00023136"/>
    </source>
</evidence>
<dbReference type="Proteomes" id="UP001347796">
    <property type="component" value="Unassembled WGS sequence"/>
</dbReference>
<comment type="subcellular location">
    <subcellularLocation>
        <location evidence="1 5">Membrane</location>
        <topology evidence="1 5">Multi-pass membrane protein</topology>
    </subcellularLocation>
</comment>
<evidence type="ECO:0000259" key="7">
    <source>
        <dbReference type="Pfam" id="PF02096"/>
    </source>
</evidence>
<evidence type="ECO:0000256" key="1">
    <source>
        <dbReference type="ARBA" id="ARBA00004141"/>
    </source>
</evidence>
<evidence type="ECO:0000256" key="5">
    <source>
        <dbReference type="RuleBase" id="RU003945"/>
    </source>
</evidence>
<evidence type="ECO:0000313" key="9">
    <source>
        <dbReference type="Proteomes" id="UP001347796"/>
    </source>
</evidence>
<feature type="transmembrane region" description="Helical" evidence="6">
    <location>
        <begin position="253"/>
        <end position="272"/>
    </location>
</feature>
<name>A0AAN8K8K6_PATCE</name>
<accession>A0AAN8K8K6</accession>
<comment type="similarity">
    <text evidence="5">Belongs to the OXA1/ALB3/YidC family.</text>
</comment>
<comment type="caution">
    <text evidence="8">The sequence shown here is derived from an EMBL/GenBank/DDBJ whole genome shotgun (WGS) entry which is preliminary data.</text>
</comment>
<dbReference type="PANTHER" id="PTHR12428">
    <property type="entry name" value="OXA1"/>
    <property type="match status" value="1"/>
</dbReference>
<dbReference type="PANTHER" id="PTHR12428:SF65">
    <property type="entry name" value="CYTOCHROME C OXIDASE ASSEMBLY PROTEIN COX18, MITOCHONDRIAL"/>
    <property type="match status" value="1"/>
</dbReference>
<dbReference type="CDD" id="cd20069">
    <property type="entry name" value="5TM_Oxa1-like"/>
    <property type="match status" value="1"/>
</dbReference>
<reference evidence="8 9" key="1">
    <citation type="submission" date="2024-01" db="EMBL/GenBank/DDBJ databases">
        <title>The genome of the rayed Mediterranean limpet Patella caerulea (Linnaeus, 1758).</title>
        <authorList>
            <person name="Anh-Thu Weber A."/>
            <person name="Halstead-Nussloch G."/>
        </authorList>
    </citation>
    <scope>NUCLEOTIDE SEQUENCE [LARGE SCALE GENOMIC DNA]</scope>
    <source>
        <strain evidence="8">AATW-2023a</strain>
        <tissue evidence="8">Whole specimen</tissue>
    </source>
</reference>
<keyword evidence="4 6" id="KW-0472">Membrane</keyword>
<dbReference type="GO" id="GO:0033617">
    <property type="term" value="P:mitochondrial respiratory chain complex IV assembly"/>
    <property type="evidence" value="ECO:0007669"/>
    <property type="project" value="TreeGrafter"/>
</dbReference>
<feature type="transmembrane region" description="Helical" evidence="6">
    <location>
        <begin position="108"/>
        <end position="130"/>
    </location>
</feature>
<gene>
    <name evidence="8" type="ORF">SNE40_005649</name>
</gene>
<feature type="domain" description="Membrane insertase YidC/Oxa/ALB C-terminal" evidence="7">
    <location>
        <begin position="108"/>
        <end position="323"/>
    </location>
</feature>
<dbReference type="GO" id="GO:0032979">
    <property type="term" value="P:protein insertion into mitochondrial inner membrane from matrix"/>
    <property type="evidence" value="ECO:0007669"/>
    <property type="project" value="TreeGrafter"/>
</dbReference>